<reference evidence="2 3" key="1">
    <citation type="submission" date="2023-12" db="EMBL/GenBank/DDBJ databases">
        <title>Friends and Foes: Symbiotic and Algicidal bacterial influence on Karenia brevis blooms.</title>
        <authorList>
            <person name="Fei C."/>
            <person name="Mohamed A.R."/>
            <person name="Booker A."/>
            <person name="Arshad M."/>
            <person name="Klass S."/>
            <person name="Ahn S."/>
            <person name="Gilbert P.M."/>
            <person name="Heil C.A."/>
            <person name="Martinez J.M."/>
            <person name="Amin S.A."/>
        </authorList>
    </citation>
    <scope>NUCLEOTIDE SEQUENCE [LARGE SCALE GENOMIC DNA]</scope>
    <source>
        <strain evidence="2 3">CE15</strain>
    </source>
</reference>
<dbReference type="Proteomes" id="UP001382455">
    <property type="component" value="Unassembled WGS sequence"/>
</dbReference>
<keyword evidence="3" id="KW-1185">Reference proteome</keyword>
<accession>A0ABU8EUZ9</accession>
<dbReference type="EMBL" id="JBAWKS010000001">
    <property type="protein sequence ID" value="MEI4550800.1"/>
    <property type="molecule type" value="Genomic_DNA"/>
</dbReference>
<feature type="transmembrane region" description="Helical" evidence="1">
    <location>
        <begin position="7"/>
        <end position="24"/>
    </location>
</feature>
<keyword evidence="1" id="KW-0472">Membrane</keyword>
<evidence type="ECO:0000256" key="1">
    <source>
        <dbReference type="SAM" id="Phobius"/>
    </source>
</evidence>
<dbReference type="RefSeq" id="WP_010561356.1">
    <property type="nucleotide sequence ID" value="NZ_CP023398.1"/>
</dbReference>
<name>A0ABU8EUZ9_9GAMM</name>
<keyword evidence="1" id="KW-0812">Transmembrane</keyword>
<evidence type="ECO:0000313" key="3">
    <source>
        <dbReference type="Proteomes" id="UP001382455"/>
    </source>
</evidence>
<evidence type="ECO:0000313" key="2">
    <source>
        <dbReference type="EMBL" id="MEI4550800.1"/>
    </source>
</evidence>
<organism evidence="2 3">
    <name type="scientific">Pseudoalteromonas spongiae</name>
    <dbReference type="NCBI Taxonomy" id="298657"/>
    <lineage>
        <taxon>Bacteria</taxon>
        <taxon>Pseudomonadati</taxon>
        <taxon>Pseudomonadota</taxon>
        <taxon>Gammaproteobacteria</taxon>
        <taxon>Alteromonadales</taxon>
        <taxon>Pseudoalteromonadaceae</taxon>
        <taxon>Pseudoalteromonas</taxon>
    </lineage>
</organism>
<sequence>MFSTVTHYLILAALLITAIFFYTVSFQSGTFLVIILGVLFELAFWIKLVKGKKKAKT</sequence>
<keyword evidence="1" id="KW-1133">Transmembrane helix</keyword>
<feature type="transmembrane region" description="Helical" evidence="1">
    <location>
        <begin position="30"/>
        <end position="49"/>
    </location>
</feature>
<comment type="caution">
    <text evidence="2">The sequence shown here is derived from an EMBL/GenBank/DDBJ whole genome shotgun (WGS) entry which is preliminary data.</text>
</comment>
<protein>
    <submittedName>
        <fullName evidence="2">Uncharacterized protein</fullName>
    </submittedName>
</protein>
<proteinExistence type="predicted"/>
<gene>
    <name evidence="2" type="ORF">WAE96_14110</name>
</gene>